<dbReference type="InterPro" id="IPR013249">
    <property type="entry name" value="RNA_pol_sigma70_r4_t2"/>
</dbReference>
<dbReference type="Pfam" id="PF04542">
    <property type="entry name" value="Sigma70_r2"/>
    <property type="match status" value="1"/>
</dbReference>
<evidence type="ECO:0000313" key="10">
    <source>
        <dbReference type="Proteomes" id="UP000704762"/>
    </source>
</evidence>
<comment type="caution">
    <text evidence="9">The sequence shown here is derived from an EMBL/GenBank/DDBJ whole genome shotgun (WGS) entry which is preliminary data.</text>
</comment>
<gene>
    <name evidence="9" type="ORF">JOE57_002558</name>
</gene>
<keyword evidence="4 6" id="KW-0238">DNA-binding</keyword>
<dbReference type="InterPro" id="IPR007627">
    <property type="entry name" value="RNA_pol_sigma70_r2"/>
</dbReference>
<dbReference type="PROSITE" id="PS01063">
    <property type="entry name" value="SIGMA70_ECF"/>
    <property type="match status" value="1"/>
</dbReference>
<dbReference type="InterPro" id="IPR013324">
    <property type="entry name" value="RNA_pol_sigma_r3/r4-like"/>
</dbReference>
<evidence type="ECO:0000256" key="1">
    <source>
        <dbReference type="ARBA" id="ARBA00010641"/>
    </source>
</evidence>
<evidence type="ECO:0000256" key="3">
    <source>
        <dbReference type="ARBA" id="ARBA00023082"/>
    </source>
</evidence>
<dbReference type="InterPro" id="IPR036388">
    <property type="entry name" value="WH-like_DNA-bd_sf"/>
</dbReference>
<keyword evidence="5 6" id="KW-0804">Transcription</keyword>
<dbReference type="SUPFAM" id="SSF88946">
    <property type="entry name" value="Sigma2 domain of RNA polymerase sigma factors"/>
    <property type="match status" value="1"/>
</dbReference>
<keyword evidence="3 6" id="KW-0731">Sigma factor</keyword>
<evidence type="ECO:0000256" key="5">
    <source>
        <dbReference type="ARBA" id="ARBA00023163"/>
    </source>
</evidence>
<protein>
    <recommendedName>
        <fullName evidence="6">RNA polymerase sigma factor</fullName>
    </recommendedName>
</protein>
<feature type="domain" description="RNA polymerase sigma-70 region 2" evidence="7">
    <location>
        <begin position="32"/>
        <end position="98"/>
    </location>
</feature>
<evidence type="ECO:0000259" key="8">
    <source>
        <dbReference type="Pfam" id="PF08281"/>
    </source>
</evidence>
<comment type="similarity">
    <text evidence="1 6">Belongs to the sigma-70 factor family. ECF subfamily.</text>
</comment>
<keyword evidence="10" id="KW-1185">Reference proteome</keyword>
<sequence length="206" mass="22081">MTQDGLSVVPSGELVAEAKAGDRTAIDLLIGLVRPLIYRYCRSRLASYAGGLDIADDVAQETCMAVYRVLPWYEDRGVPFASWLYAIASHKVADAQRSYLRSPTLLDELPEVAEPSPTPEERLIAAANAGIVLDLVDQLPEKMRNVVMLRTGGATAEETAVMLGMSAGAVRVTHHRALTKLRALAHQAGAVPDPSVDGSDLLETAS</sequence>
<dbReference type="RefSeq" id="WP_204918522.1">
    <property type="nucleotide sequence ID" value="NZ_BAAAQP010000003.1"/>
</dbReference>
<evidence type="ECO:0000256" key="6">
    <source>
        <dbReference type="RuleBase" id="RU000716"/>
    </source>
</evidence>
<dbReference type="EMBL" id="JAFBCF010000001">
    <property type="protein sequence ID" value="MBM7799637.1"/>
    <property type="molecule type" value="Genomic_DNA"/>
</dbReference>
<name>A0ABS2RKW0_9ACTN</name>
<dbReference type="Gene3D" id="1.10.10.10">
    <property type="entry name" value="Winged helix-like DNA-binding domain superfamily/Winged helix DNA-binding domain"/>
    <property type="match status" value="1"/>
</dbReference>
<reference evidence="9 10" key="1">
    <citation type="submission" date="2021-01" db="EMBL/GenBank/DDBJ databases">
        <title>Sequencing the genomes of 1000 actinobacteria strains.</title>
        <authorList>
            <person name="Klenk H.-P."/>
        </authorList>
    </citation>
    <scope>NUCLEOTIDE SEQUENCE [LARGE SCALE GENOMIC DNA]</scope>
    <source>
        <strain evidence="9 10">DSM 18662</strain>
    </source>
</reference>
<dbReference type="PANTHER" id="PTHR43133:SF58">
    <property type="entry name" value="ECF RNA POLYMERASE SIGMA FACTOR SIGD"/>
    <property type="match status" value="1"/>
</dbReference>
<dbReference type="CDD" id="cd06171">
    <property type="entry name" value="Sigma70_r4"/>
    <property type="match status" value="1"/>
</dbReference>
<dbReference type="InterPro" id="IPR039425">
    <property type="entry name" value="RNA_pol_sigma-70-like"/>
</dbReference>
<feature type="domain" description="RNA polymerase sigma factor 70 region 4 type 2" evidence="8">
    <location>
        <begin position="131"/>
        <end position="181"/>
    </location>
</feature>
<dbReference type="Pfam" id="PF08281">
    <property type="entry name" value="Sigma70_r4_2"/>
    <property type="match status" value="1"/>
</dbReference>
<dbReference type="InterPro" id="IPR000838">
    <property type="entry name" value="RNA_pol_sigma70_ECF_CS"/>
</dbReference>
<dbReference type="PANTHER" id="PTHR43133">
    <property type="entry name" value="RNA POLYMERASE ECF-TYPE SIGMA FACTO"/>
    <property type="match status" value="1"/>
</dbReference>
<keyword evidence="2 6" id="KW-0805">Transcription regulation</keyword>
<proteinExistence type="inferred from homology"/>
<dbReference type="Gene3D" id="1.10.1740.10">
    <property type="match status" value="1"/>
</dbReference>
<dbReference type="SUPFAM" id="SSF88659">
    <property type="entry name" value="Sigma3 and sigma4 domains of RNA polymerase sigma factors"/>
    <property type="match status" value="1"/>
</dbReference>
<dbReference type="InterPro" id="IPR014284">
    <property type="entry name" value="RNA_pol_sigma-70_dom"/>
</dbReference>
<dbReference type="Proteomes" id="UP000704762">
    <property type="component" value="Unassembled WGS sequence"/>
</dbReference>
<organism evidence="9 10">
    <name type="scientific">Microlunatus panaciterrae</name>
    <dbReference type="NCBI Taxonomy" id="400768"/>
    <lineage>
        <taxon>Bacteria</taxon>
        <taxon>Bacillati</taxon>
        <taxon>Actinomycetota</taxon>
        <taxon>Actinomycetes</taxon>
        <taxon>Propionibacteriales</taxon>
        <taxon>Propionibacteriaceae</taxon>
        <taxon>Microlunatus</taxon>
    </lineage>
</organism>
<dbReference type="InterPro" id="IPR013325">
    <property type="entry name" value="RNA_pol_sigma_r2"/>
</dbReference>
<evidence type="ECO:0000259" key="7">
    <source>
        <dbReference type="Pfam" id="PF04542"/>
    </source>
</evidence>
<evidence type="ECO:0000256" key="2">
    <source>
        <dbReference type="ARBA" id="ARBA00023015"/>
    </source>
</evidence>
<evidence type="ECO:0000256" key="4">
    <source>
        <dbReference type="ARBA" id="ARBA00023125"/>
    </source>
</evidence>
<evidence type="ECO:0000313" key="9">
    <source>
        <dbReference type="EMBL" id="MBM7799637.1"/>
    </source>
</evidence>
<dbReference type="NCBIfam" id="TIGR02937">
    <property type="entry name" value="sigma70-ECF"/>
    <property type="match status" value="1"/>
</dbReference>
<accession>A0ABS2RKW0</accession>